<gene>
    <name evidence="2" type="ORF">GCM10010178_83290</name>
</gene>
<feature type="transmembrane region" description="Helical" evidence="1">
    <location>
        <begin position="402"/>
        <end position="420"/>
    </location>
</feature>
<feature type="transmembrane region" description="Helical" evidence="1">
    <location>
        <begin position="432"/>
        <end position="450"/>
    </location>
</feature>
<dbReference type="Proteomes" id="UP000649573">
    <property type="component" value="Unassembled WGS sequence"/>
</dbReference>
<name>A0ABQ2VEG8_9PSEU</name>
<keyword evidence="3" id="KW-1185">Reference proteome</keyword>
<sequence>MAATVTRFETPDSVMTLDLRTPEGQSYVENLRRRDVSELGPSNRLLVVDTTAALSEHHEWFERLAMLPQVDAVVLVAVGAIDLDGKGPSLRTPSALANVGVTVWVGDGAGVPWQGGSRRPGAGRGDAGVEDLLTALRFPLVFDKVFAEVSEMPHQAANPGLAVDYATVEPAMMRALKLRALRQLVATGVAARQHDRESAELASVVRGAAERDAASLRPGSPLHDAMTTAQSRVGAAARAMDALRGFSGLLGGVHRVVLARLAEAGEAVTRHHKATTRALEDVDSSLAEGYPSPAELVEQGLPSPAPVNSVELAESLRKAVVAELAGGRTLPGLADQARGLGNQLGAARSLVVAESVDAEIRSWIGKLLKPPAFRLWPSPVMHLLPVVFVTCLLAAWLPGLRWWPAVGLGLLWVLAVALLFHRAPGVQDARIPLAATVLVAVASGAAGTFFPPLPSFGLLITIGVLVVLVAVAVGSVVAVWNHAVTTWADEVPVRRAARANRLLVEQVTRTIEERWTPSDRNRRLADALLVIAGAIDAVVEVFGDVISDRREHHDGVTLSVDSSAGLAEVLHHDLVAITLEVLRPSFDEISSRTPLSGDSQRSLLRAQELVAEYNDHLDHAGLRELPPFVTDDGPRRRLAAALWQNSDASRRVLSLTARSLMTQLCAAEDIRLLQADGTVVVHFASSDMDLPPADGGVVIRTRGDAVGAIRLTPLVNRIVQREVHVVAPGPEGDAG</sequence>
<accession>A0ABQ2VEG8</accession>
<reference evidence="3" key="1">
    <citation type="journal article" date="2019" name="Int. J. Syst. Evol. Microbiol.">
        <title>The Global Catalogue of Microorganisms (GCM) 10K type strain sequencing project: providing services to taxonomists for standard genome sequencing and annotation.</title>
        <authorList>
            <consortium name="The Broad Institute Genomics Platform"/>
            <consortium name="The Broad Institute Genome Sequencing Center for Infectious Disease"/>
            <person name="Wu L."/>
            <person name="Ma J."/>
        </authorList>
    </citation>
    <scope>NUCLEOTIDE SEQUENCE [LARGE SCALE GENOMIC DNA]</scope>
    <source>
        <strain evidence="3">JCM 3296</strain>
    </source>
</reference>
<comment type="caution">
    <text evidence="2">The sequence shown here is derived from an EMBL/GenBank/DDBJ whole genome shotgun (WGS) entry which is preliminary data.</text>
</comment>
<proteinExistence type="predicted"/>
<keyword evidence="1" id="KW-0812">Transmembrane</keyword>
<feature type="transmembrane region" description="Helical" evidence="1">
    <location>
        <begin position="456"/>
        <end position="480"/>
    </location>
</feature>
<keyword evidence="1" id="KW-0472">Membrane</keyword>
<organism evidence="2 3">
    <name type="scientific">Lentzea flava</name>
    <dbReference type="NCBI Taxonomy" id="103732"/>
    <lineage>
        <taxon>Bacteria</taxon>
        <taxon>Bacillati</taxon>
        <taxon>Actinomycetota</taxon>
        <taxon>Actinomycetes</taxon>
        <taxon>Pseudonocardiales</taxon>
        <taxon>Pseudonocardiaceae</taxon>
        <taxon>Lentzea</taxon>
    </lineage>
</organism>
<evidence type="ECO:0000313" key="2">
    <source>
        <dbReference type="EMBL" id="GGU79748.1"/>
    </source>
</evidence>
<evidence type="ECO:0000313" key="3">
    <source>
        <dbReference type="Proteomes" id="UP000649573"/>
    </source>
</evidence>
<keyword evidence="1" id="KW-1133">Transmembrane helix</keyword>
<evidence type="ECO:0000256" key="1">
    <source>
        <dbReference type="SAM" id="Phobius"/>
    </source>
</evidence>
<feature type="transmembrane region" description="Helical" evidence="1">
    <location>
        <begin position="375"/>
        <end position="396"/>
    </location>
</feature>
<protein>
    <submittedName>
        <fullName evidence="2">Uncharacterized protein</fullName>
    </submittedName>
</protein>
<dbReference type="EMBL" id="BMRE01000070">
    <property type="protein sequence ID" value="GGU79748.1"/>
    <property type="molecule type" value="Genomic_DNA"/>
</dbReference>